<keyword evidence="1 5" id="KW-0560">Oxidoreductase</keyword>
<proteinExistence type="predicted"/>
<dbReference type="Pfam" id="PF01232">
    <property type="entry name" value="Mannitol_dh"/>
    <property type="match status" value="1"/>
</dbReference>
<dbReference type="OrthoDB" id="9768714at2"/>
<dbReference type="NCBIfam" id="NF002969">
    <property type="entry name" value="PRK03643.1"/>
    <property type="match status" value="1"/>
</dbReference>
<dbReference type="InterPro" id="IPR008927">
    <property type="entry name" value="6-PGluconate_DH-like_C_sf"/>
</dbReference>
<dbReference type="InterPro" id="IPR013328">
    <property type="entry name" value="6PGD_dom2"/>
</dbReference>
<sequence>MKRLKRSENYTQKLPIKIVQFGDGNFIRGFADYIVDKLNAEADFNAGVAVVKARAGGSIQLLQDQDGLFTLLTKGISQGIPVEHTRIISCIQKAINPYEDYNAYRDLAKEEELIILLSNTTEAGIVFNENDTLLTGHPHQSFPAKVTALLYERFLYFEGDNTKGLTLLPLELIANNGDVLKKIILQYVNLWQLGNAFTTWINEYNYFHNTLVDRIVPGYPKDDVTTYIEKLGYEDTLMTVSETFLFWAIQADEVLLQKILFNAINENILVVKDIEPYRVRKVRILNGAHTLMVPLSLLDGNETVKQSIDNNFIGLFIKEAVYQEINPTINLPETELTIFSDEVFDRFRNPFIHHKLSSIALNSISKFKVRVLPVILDYLAKYNTLPLRLTFAFACLLRFYKGDWNGNTLPIQDDFKIINIFKHAWDADSIDETVSYILSQTLLWDTDLLIVDSLKKQLITALQCLENNGSIEEAFIAYKLITLPK</sequence>
<dbReference type="EC" id="1.1.1.58" evidence="5"/>
<organism evidence="5 6">
    <name type="scientific">Flavobacterium subsaxonicum WB 4.1-42 = DSM 21790</name>
    <dbReference type="NCBI Taxonomy" id="1121898"/>
    <lineage>
        <taxon>Bacteria</taxon>
        <taxon>Pseudomonadati</taxon>
        <taxon>Bacteroidota</taxon>
        <taxon>Flavobacteriia</taxon>
        <taxon>Flavobacteriales</taxon>
        <taxon>Flavobacteriaceae</taxon>
        <taxon>Flavobacterium</taxon>
    </lineage>
</organism>
<gene>
    <name evidence="5" type="ORF">Q766_06495</name>
</gene>
<dbReference type="GO" id="GO:0019592">
    <property type="term" value="P:mannitol catabolic process"/>
    <property type="evidence" value="ECO:0007669"/>
    <property type="project" value="TreeGrafter"/>
</dbReference>
<dbReference type="InterPro" id="IPR036291">
    <property type="entry name" value="NAD(P)-bd_dom_sf"/>
</dbReference>
<dbReference type="SUPFAM" id="SSF48179">
    <property type="entry name" value="6-phosphogluconate dehydrogenase C-terminal domain-like"/>
    <property type="match status" value="1"/>
</dbReference>
<dbReference type="AlphaFoldDB" id="A0A0A2MZH3"/>
<dbReference type="PANTHER" id="PTHR30524:SF0">
    <property type="entry name" value="ALTRONATE OXIDOREDUCTASE-RELATED"/>
    <property type="match status" value="1"/>
</dbReference>
<dbReference type="RefSeq" id="WP_026991811.1">
    <property type="nucleotide sequence ID" value="NZ_JRLY01000004.1"/>
</dbReference>
<comment type="caution">
    <text evidence="5">The sequence shown here is derived from an EMBL/GenBank/DDBJ whole genome shotgun (WGS) entry which is preliminary data.</text>
</comment>
<dbReference type="Gene3D" id="3.40.50.720">
    <property type="entry name" value="NAD(P)-binding Rossmann-like Domain"/>
    <property type="match status" value="1"/>
</dbReference>
<reference evidence="5 6" key="1">
    <citation type="submission" date="2013-09" db="EMBL/GenBank/DDBJ databases">
        <authorList>
            <person name="Zeng Z."/>
            <person name="Chen C."/>
        </authorList>
    </citation>
    <scope>NUCLEOTIDE SEQUENCE [LARGE SCALE GENOMIC DNA]</scope>
    <source>
        <strain evidence="5 6">WB 4.1-42</strain>
    </source>
</reference>
<dbReference type="GO" id="GO:0008926">
    <property type="term" value="F:mannitol-1-phosphate 5-dehydrogenase activity"/>
    <property type="evidence" value="ECO:0007669"/>
    <property type="project" value="TreeGrafter"/>
</dbReference>
<dbReference type="Pfam" id="PF08125">
    <property type="entry name" value="Mannitol_dh_C"/>
    <property type="match status" value="1"/>
</dbReference>
<dbReference type="EMBL" id="JRLY01000004">
    <property type="protein sequence ID" value="KGO93610.1"/>
    <property type="molecule type" value="Genomic_DNA"/>
</dbReference>
<feature type="domain" description="Mannitol dehydrogenase N-terminal" evidence="3">
    <location>
        <begin position="17"/>
        <end position="254"/>
    </location>
</feature>
<dbReference type="eggNOG" id="COG0246">
    <property type="taxonomic scope" value="Bacteria"/>
</dbReference>
<evidence type="ECO:0000259" key="3">
    <source>
        <dbReference type="Pfam" id="PF01232"/>
    </source>
</evidence>
<name>A0A0A2MZH3_9FLAO</name>
<accession>A0A0A2MZH3</accession>
<protein>
    <submittedName>
        <fullName evidence="5">Altronate oxidoreductase</fullName>
        <ecNumber evidence="5">1.1.1.58</ecNumber>
    </submittedName>
</protein>
<dbReference type="GO" id="GO:0009026">
    <property type="term" value="F:tagaturonate reductase activity"/>
    <property type="evidence" value="ECO:0007669"/>
    <property type="project" value="UniProtKB-EC"/>
</dbReference>
<feature type="domain" description="Mannitol dehydrogenase C-terminal" evidence="4">
    <location>
        <begin position="273"/>
        <end position="464"/>
    </location>
</feature>
<dbReference type="STRING" id="1121898.GCA_000422725_00349"/>
<evidence type="ECO:0000256" key="2">
    <source>
        <dbReference type="ARBA" id="ARBA00023027"/>
    </source>
</evidence>
<dbReference type="Gene3D" id="1.10.1040.10">
    <property type="entry name" value="N-(1-d-carboxylethyl)-l-norvaline Dehydrogenase, domain 2"/>
    <property type="match status" value="1"/>
</dbReference>
<dbReference type="SUPFAM" id="SSF51735">
    <property type="entry name" value="NAD(P)-binding Rossmann-fold domains"/>
    <property type="match status" value="1"/>
</dbReference>
<dbReference type="InterPro" id="IPR013131">
    <property type="entry name" value="Mannitol_DH_N"/>
</dbReference>
<dbReference type="GO" id="GO:0019698">
    <property type="term" value="P:D-galacturonate catabolic process"/>
    <property type="evidence" value="ECO:0007669"/>
    <property type="project" value="TreeGrafter"/>
</dbReference>
<dbReference type="PANTHER" id="PTHR30524">
    <property type="entry name" value="MANNITOL-1-PHOSPHATE 5-DEHYDROGENASE"/>
    <property type="match status" value="1"/>
</dbReference>
<evidence type="ECO:0000259" key="4">
    <source>
        <dbReference type="Pfam" id="PF08125"/>
    </source>
</evidence>
<dbReference type="InterPro" id="IPR013118">
    <property type="entry name" value="Mannitol_DH_C"/>
</dbReference>
<dbReference type="Proteomes" id="UP000030111">
    <property type="component" value="Unassembled WGS sequence"/>
</dbReference>
<evidence type="ECO:0000313" key="5">
    <source>
        <dbReference type="EMBL" id="KGO93610.1"/>
    </source>
</evidence>
<dbReference type="GO" id="GO:0005829">
    <property type="term" value="C:cytosol"/>
    <property type="evidence" value="ECO:0007669"/>
    <property type="project" value="TreeGrafter"/>
</dbReference>
<keyword evidence="6" id="KW-1185">Reference proteome</keyword>
<evidence type="ECO:0000313" key="6">
    <source>
        <dbReference type="Proteomes" id="UP000030111"/>
    </source>
</evidence>
<keyword evidence="2" id="KW-0520">NAD</keyword>
<evidence type="ECO:0000256" key="1">
    <source>
        <dbReference type="ARBA" id="ARBA00023002"/>
    </source>
</evidence>